<accession>A0ABT9T0I8</accession>
<feature type="transmembrane region" description="Helical" evidence="6">
    <location>
        <begin position="132"/>
        <end position="157"/>
    </location>
</feature>
<sequence>MKRPEPLAALPVLVLSTIGLLAAFAAFLHVAPNRLLAGQAFNPHPWLWIGAWSTVMACAVFKVPRHRFVAASIAWLAVVGLPLLAGLDAQRILVHAAPSTRVQLGAGFWLMWLAAALLLLDRLRGQRVGVQVAAWLAALALIAVQGVIGLLDGLALLREWHAQRAPFAEALAGHLRLSAITLVLALLAGAPLGWWVWRRRRSEGVLVGVLSFLQTVPSLALFALLIGPFAWLARAWPALGSLGFGGTGAAPAVFALLLYALLPVVRYTAAGLDAVPADAREAARGLGMSRAQLLVRVQLPLGWPVLLAGLRVVAVQTIGLAAVAALIGAGGLGRFVFLGIGQGATDMVLLGTLAILVLALAVDLVFQGLLALTERHA</sequence>
<evidence type="ECO:0000256" key="6">
    <source>
        <dbReference type="RuleBase" id="RU363032"/>
    </source>
</evidence>
<dbReference type="InterPro" id="IPR035906">
    <property type="entry name" value="MetI-like_sf"/>
</dbReference>
<dbReference type="EMBL" id="JAUSSK010000004">
    <property type="protein sequence ID" value="MDQ0010783.1"/>
    <property type="molecule type" value="Genomic_DNA"/>
</dbReference>
<organism evidence="8 9">
    <name type="scientific">Luteibacter jiangsuensis</name>
    <dbReference type="NCBI Taxonomy" id="637577"/>
    <lineage>
        <taxon>Bacteria</taxon>
        <taxon>Pseudomonadati</taxon>
        <taxon>Pseudomonadota</taxon>
        <taxon>Gammaproteobacteria</taxon>
        <taxon>Lysobacterales</taxon>
        <taxon>Rhodanobacteraceae</taxon>
        <taxon>Luteibacter</taxon>
    </lineage>
</organism>
<dbReference type="SUPFAM" id="SSF161098">
    <property type="entry name" value="MetI-like"/>
    <property type="match status" value="1"/>
</dbReference>
<proteinExistence type="inferred from homology"/>
<dbReference type="InterPro" id="IPR000515">
    <property type="entry name" value="MetI-like"/>
</dbReference>
<dbReference type="PANTHER" id="PTHR30177">
    <property type="entry name" value="GLYCINE BETAINE/L-PROLINE TRANSPORT SYSTEM PERMEASE PROTEIN PROW"/>
    <property type="match status" value="1"/>
</dbReference>
<keyword evidence="2 6" id="KW-0813">Transport</keyword>
<keyword evidence="4 6" id="KW-1133">Transmembrane helix</keyword>
<evidence type="ECO:0000256" key="2">
    <source>
        <dbReference type="ARBA" id="ARBA00022448"/>
    </source>
</evidence>
<feature type="transmembrane region" description="Helical" evidence="6">
    <location>
        <begin position="293"/>
        <end position="314"/>
    </location>
</feature>
<comment type="subcellular location">
    <subcellularLocation>
        <location evidence="1 6">Cell membrane</location>
        <topology evidence="1 6">Multi-pass membrane protein</topology>
    </subcellularLocation>
</comment>
<keyword evidence="5 6" id="KW-0472">Membrane</keyword>
<evidence type="ECO:0000256" key="1">
    <source>
        <dbReference type="ARBA" id="ARBA00004651"/>
    </source>
</evidence>
<feature type="transmembrane region" description="Helical" evidence="6">
    <location>
        <begin position="68"/>
        <end position="87"/>
    </location>
</feature>
<feature type="transmembrane region" description="Helical" evidence="6">
    <location>
        <begin position="347"/>
        <end position="372"/>
    </location>
</feature>
<evidence type="ECO:0000313" key="8">
    <source>
        <dbReference type="EMBL" id="MDQ0010783.1"/>
    </source>
</evidence>
<feature type="transmembrane region" description="Helical" evidence="6">
    <location>
        <begin position="7"/>
        <end position="31"/>
    </location>
</feature>
<name>A0ABT9T0I8_9GAMM</name>
<gene>
    <name evidence="8" type="ORF">J2T07_002989</name>
</gene>
<keyword evidence="3 6" id="KW-0812">Transmembrane</keyword>
<feature type="transmembrane region" description="Helical" evidence="6">
    <location>
        <begin position="177"/>
        <end position="197"/>
    </location>
</feature>
<dbReference type="PROSITE" id="PS50928">
    <property type="entry name" value="ABC_TM1"/>
    <property type="match status" value="1"/>
</dbReference>
<comment type="similarity">
    <text evidence="6">Belongs to the binding-protein-dependent transport system permease family.</text>
</comment>
<evidence type="ECO:0000259" key="7">
    <source>
        <dbReference type="PROSITE" id="PS50928"/>
    </source>
</evidence>
<dbReference type="PANTHER" id="PTHR30177:SF30">
    <property type="entry name" value="GLYCINE BETAINE UPTAKE SYSTEM PERMEASE PROTEIN YEHY"/>
    <property type="match status" value="1"/>
</dbReference>
<evidence type="ECO:0000256" key="5">
    <source>
        <dbReference type="ARBA" id="ARBA00023136"/>
    </source>
</evidence>
<protein>
    <submittedName>
        <fullName evidence="8">Osmoprotectant transport system permease protein</fullName>
    </submittedName>
</protein>
<feature type="transmembrane region" description="Helical" evidence="6">
    <location>
        <begin position="238"/>
        <end position="262"/>
    </location>
</feature>
<dbReference type="CDD" id="cd06261">
    <property type="entry name" value="TM_PBP2"/>
    <property type="match status" value="1"/>
</dbReference>
<feature type="transmembrane region" description="Helical" evidence="6">
    <location>
        <begin position="320"/>
        <end position="340"/>
    </location>
</feature>
<feature type="transmembrane region" description="Helical" evidence="6">
    <location>
        <begin position="204"/>
        <end position="232"/>
    </location>
</feature>
<keyword evidence="9" id="KW-1185">Reference proteome</keyword>
<comment type="caution">
    <text evidence="8">The sequence shown here is derived from an EMBL/GenBank/DDBJ whole genome shotgun (WGS) entry which is preliminary data.</text>
</comment>
<dbReference type="RefSeq" id="WP_306850884.1">
    <property type="nucleotide sequence ID" value="NZ_JAUSSK010000004.1"/>
</dbReference>
<feature type="transmembrane region" description="Helical" evidence="6">
    <location>
        <begin position="43"/>
        <end position="61"/>
    </location>
</feature>
<evidence type="ECO:0000313" key="9">
    <source>
        <dbReference type="Proteomes" id="UP001237737"/>
    </source>
</evidence>
<evidence type="ECO:0000256" key="3">
    <source>
        <dbReference type="ARBA" id="ARBA00022692"/>
    </source>
</evidence>
<feature type="transmembrane region" description="Helical" evidence="6">
    <location>
        <begin position="102"/>
        <end position="120"/>
    </location>
</feature>
<dbReference type="InterPro" id="IPR051204">
    <property type="entry name" value="ABC_transp_perm/SBD"/>
</dbReference>
<reference evidence="8 9" key="1">
    <citation type="submission" date="2023-07" db="EMBL/GenBank/DDBJ databases">
        <title>Sorghum-associated microbial communities from plants grown in Nebraska, USA.</title>
        <authorList>
            <person name="Schachtman D."/>
        </authorList>
    </citation>
    <scope>NUCLEOTIDE SEQUENCE [LARGE SCALE GENOMIC DNA]</scope>
    <source>
        <strain evidence="8 9">CC60</strain>
    </source>
</reference>
<evidence type="ECO:0000256" key="4">
    <source>
        <dbReference type="ARBA" id="ARBA00022989"/>
    </source>
</evidence>
<dbReference type="Pfam" id="PF00528">
    <property type="entry name" value="BPD_transp_1"/>
    <property type="match status" value="1"/>
</dbReference>
<dbReference type="Proteomes" id="UP001237737">
    <property type="component" value="Unassembled WGS sequence"/>
</dbReference>
<feature type="domain" description="ABC transmembrane type-1" evidence="7">
    <location>
        <begin position="171"/>
        <end position="366"/>
    </location>
</feature>
<dbReference type="Gene3D" id="1.10.3720.10">
    <property type="entry name" value="MetI-like"/>
    <property type="match status" value="1"/>
</dbReference>